<organism evidence="1 2">
    <name type="scientific">Cenarchaeum symbiosum (strain A)</name>
    <dbReference type="NCBI Taxonomy" id="414004"/>
    <lineage>
        <taxon>Archaea</taxon>
        <taxon>Nitrososphaerota</taxon>
        <taxon>Candidatus Cenarchaeales</taxon>
        <taxon>Candidatus Cenarchaeaceae</taxon>
        <taxon>Candidatus Cenarchaeum</taxon>
    </lineage>
</organism>
<dbReference type="AlphaFoldDB" id="A0RVV3"/>
<dbReference type="STRING" id="414004.CENSYa_0837"/>
<dbReference type="HOGENOM" id="CLU_1648240_0_0_2"/>
<evidence type="ECO:0000313" key="1">
    <source>
        <dbReference type="EMBL" id="ABK77470.1"/>
    </source>
</evidence>
<keyword evidence="2" id="KW-1185">Reference proteome</keyword>
<gene>
    <name evidence="1" type="ordered locus">CENSYa_0837</name>
</gene>
<dbReference type="EnsemblBacteria" id="ABK77470">
    <property type="protein sequence ID" value="ABK77470"/>
    <property type="gene ID" value="CENSYa_0837"/>
</dbReference>
<reference evidence="1 2" key="1">
    <citation type="journal article" date="2006" name="Proc. Natl. Acad. Sci. U.S.A.">
        <title>Genomic analysis of the uncultivated marine crenarchaeote Cenarchaeum symbiosum.</title>
        <authorList>
            <person name="Hallam S.J."/>
            <person name="Konstantinidis K.T."/>
            <person name="Putnam N."/>
            <person name="Schleper C."/>
            <person name="Watanabe Y."/>
            <person name="Sugahara J."/>
            <person name="Preston C."/>
            <person name="de la Torre J."/>
            <person name="Richardson P.M."/>
            <person name="DeLong E.F."/>
        </authorList>
    </citation>
    <scope>NUCLEOTIDE SEQUENCE [LARGE SCALE GENOMIC DNA]</scope>
    <source>
        <strain evidence="2">A</strain>
    </source>
</reference>
<sequence length="160" mass="17313">MPFTTYMTILYNSEPAISCLQRVQCRVMVSAIKGCSIRICDQLKLSRDRSKLAAAGTKRDGKDLSPCVGKNPGRGSCLKSCLAWPGGKPAEGKAKIHLPGRTYHGTAHRPPAAPLRDRPGHAPACHAVSPRSAGAAQCARNTGHNQWILWAHEQARARPR</sequence>
<protein>
    <submittedName>
        <fullName evidence="1">Uncharacterized protein</fullName>
    </submittedName>
</protein>
<dbReference type="KEGG" id="csy:CENSYa_0837"/>
<name>A0RVV3_CENSY</name>
<dbReference type="Proteomes" id="UP000000758">
    <property type="component" value="Chromosome"/>
</dbReference>
<accession>A0RVV3</accession>
<evidence type="ECO:0000313" key="2">
    <source>
        <dbReference type="Proteomes" id="UP000000758"/>
    </source>
</evidence>
<dbReference type="EMBL" id="DP000238">
    <property type="protein sequence ID" value="ABK77470.1"/>
    <property type="molecule type" value="Genomic_DNA"/>
</dbReference>
<proteinExistence type="predicted"/>